<proteinExistence type="predicted"/>
<comment type="caution">
    <text evidence="1">The sequence shown here is derived from an EMBL/GenBank/DDBJ whole genome shotgun (WGS) entry which is preliminary data.</text>
</comment>
<gene>
    <name evidence="1" type="primary">WRS1_1</name>
    <name evidence="1" type="ORF">IWW38_004962</name>
</gene>
<evidence type="ECO:0000313" key="2">
    <source>
        <dbReference type="Proteomes" id="UP001139981"/>
    </source>
</evidence>
<dbReference type="EC" id="6.1.1.2" evidence="1"/>
<keyword evidence="2" id="KW-1185">Reference proteome</keyword>
<evidence type="ECO:0000313" key="1">
    <source>
        <dbReference type="EMBL" id="KAJ2888328.1"/>
    </source>
</evidence>
<reference evidence="1" key="1">
    <citation type="submission" date="2022-07" db="EMBL/GenBank/DDBJ databases">
        <title>Phylogenomic reconstructions and comparative analyses of Kickxellomycotina fungi.</title>
        <authorList>
            <person name="Reynolds N.K."/>
            <person name="Stajich J.E."/>
            <person name="Barry K."/>
            <person name="Grigoriev I.V."/>
            <person name="Crous P."/>
            <person name="Smith M.E."/>
        </authorList>
    </citation>
    <scope>NUCLEOTIDE SEQUENCE</scope>
    <source>
        <strain evidence="1">CBS 190363</strain>
    </source>
</reference>
<feature type="non-terminal residue" evidence="1">
    <location>
        <position position="77"/>
    </location>
</feature>
<keyword evidence="1" id="KW-0436">Ligase</keyword>
<organism evidence="1 2">
    <name type="scientific">Coemansia aciculifera</name>
    <dbReference type="NCBI Taxonomy" id="417176"/>
    <lineage>
        <taxon>Eukaryota</taxon>
        <taxon>Fungi</taxon>
        <taxon>Fungi incertae sedis</taxon>
        <taxon>Zoopagomycota</taxon>
        <taxon>Kickxellomycotina</taxon>
        <taxon>Kickxellomycetes</taxon>
        <taxon>Kickxellales</taxon>
        <taxon>Kickxellaceae</taxon>
        <taxon>Coemansia</taxon>
    </lineage>
</organism>
<name>A0ACC1LW35_9FUNG</name>
<sequence length="77" mass="8507">MAEVPPVPVAEMEALAVAPENIAQNITPWTVEGAEVDGVKQAIDYNKLIEQFGTVKIDEEMLERFTKVTGHAPHMFL</sequence>
<dbReference type="Proteomes" id="UP001139981">
    <property type="component" value="Unassembled WGS sequence"/>
</dbReference>
<accession>A0ACC1LW35</accession>
<dbReference type="EMBL" id="JANBVB010002055">
    <property type="protein sequence ID" value="KAJ2888328.1"/>
    <property type="molecule type" value="Genomic_DNA"/>
</dbReference>
<protein>
    <submittedName>
        <fullName evidence="1">Tryptophan--tRNA ligase</fullName>
        <ecNumber evidence="1">6.1.1.2</ecNumber>
    </submittedName>
</protein>